<gene>
    <name evidence="1" type="ORF">QE369_004632</name>
</gene>
<organism evidence="1 2">
    <name type="scientific">Agrobacterium larrymoorei</name>
    <dbReference type="NCBI Taxonomy" id="160699"/>
    <lineage>
        <taxon>Bacteria</taxon>
        <taxon>Pseudomonadati</taxon>
        <taxon>Pseudomonadota</taxon>
        <taxon>Alphaproteobacteria</taxon>
        <taxon>Hyphomicrobiales</taxon>
        <taxon>Rhizobiaceae</taxon>
        <taxon>Rhizobium/Agrobacterium group</taxon>
        <taxon>Agrobacterium</taxon>
    </lineage>
</organism>
<dbReference type="Proteomes" id="UP001255601">
    <property type="component" value="Unassembled WGS sequence"/>
</dbReference>
<accession>A0AAJ2BS21</accession>
<protein>
    <submittedName>
        <fullName evidence="1">Cu/Ag efflux protein CusF</fullName>
    </submittedName>
</protein>
<dbReference type="AlphaFoldDB" id="A0AAJ2BS21"/>
<proteinExistence type="predicted"/>
<sequence>MLHEKLIQGLKEARTMRLMIAALLATANLFAPLNSFAQSVDVESTISKVDVKGLNITLADGKNYKVPEEFNFEGLQPGVKVLVFYTEVDGKRVVDDLEVVQ</sequence>
<evidence type="ECO:0000313" key="2">
    <source>
        <dbReference type="Proteomes" id="UP001255601"/>
    </source>
</evidence>
<dbReference type="EMBL" id="JAVIZC010000003">
    <property type="protein sequence ID" value="MDR6104435.1"/>
    <property type="molecule type" value="Genomic_DNA"/>
</dbReference>
<dbReference type="Pfam" id="PF07076">
    <property type="entry name" value="DUF1344"/>
    <property type="match status" value="1"/>
</dbReference>
<name>A0AAJ2BS21_9HYPH</name>
<dbReference type="InterPro" id="IPR009780">
    <property type="entry name" value="DUF1344"/>
</dbReference>
<reference evidence="1" key="1">
    <citation type="submission" date="2023-08" db="EMBL/GenBank/DDBJ databases">
        <title>Functional and genomic diversity of the sorghum phyllosphere microbiome.</title>
        <authorList>
            <person name="Shade A."/>
        </authorList>
    </citation>
    <scope>NUCLEOTIDE SEQUENCE</scope>
    <source>
        <strain evidence="1">SORGH_AS_0974</strain>
    </source>
</reference>
<comment type="caution">
    <text evidence="1">The sequence shown here is derived from an EMBL/GenBank/DDBJ whole genome shotgun (WGS) entry which is preliminary data.</text>
</comment>
<evidence type="ECO:0000313" key="1">
    <source>
        <dbReference type="EMBL" id="MDR6104435.1"/>
    </source>
</evidence>